<comment type="caution">
    <text evidence="1">The sequence shown here is derived from an EMBL/GenBank/DDBJ whole genome shotgun (WGS) entry which is preliminary data.</text>
</comment>
<proteinExistence type="predicted"/>
<dbReference type="Proteomes" id="UP001230649">
    <property type="component" value="Unassembled WGS sequence"/>
</dbReference>
<name>A0ACC2WZP2_9TREE</name>
<accession>A0ACC2WZP2</accession>
<keyword evidence="2" id="KW-1185">Reference proteome</keyword>
<dbReference type="EMBL" id="JASBWS010000003">
    <property type="protein sequence ID" value="KAJ9116594.1"/>
    <property type="molecule type" value="Genomic_DNA"/>
</dbReference>
<sequence length="730" mass="77724">MGRQRVEESCIGARISHPRIHLYPGTYTPTTSPELAALLPSNTFFHPKPDDSAADSKNENPQIVFGNIFIQAFKGSSVALAASSPDIAKDWKIVVERLASVQWYQETAYRDVMGSINLGDNISVISGSTSTFTHLSNPLSASSSGDKWSSLLLPAGTYIQFPVLGSSLSSGSSAAPGSLLIRGSVPDRVALSRDVAIQGWSMDLSAKGWSLGSDACNPSCSPVGGLGLPTSSTGNLSTPTTFSCQCAKGFTGPTCSACEKGHYGPTCQPCSSQCFDERTGSAKCDDGITGSGGCRGVAGNSSASCNCLHGTCTSANSCSCSAGWADPTNATSDDAHCSVCREGWFLDLFTGDCLACPLGAKACTSEVQANKCIEGWSIDLAGKCSLSGNAASCVEGQYWDGNSCSACSPACQSCTGASSNECIKCASPRANILGSCVPYDATTGVCDLADVGVGGTYFVDVVKGRCDAALNRAARVITCLRRVRRLMGLVNPVTPPNVPSASPYPLSVLYVLIPATQDLGVCFQDDNDNGNTWWPWLLSVMLLLAIFGTVAWWVYRSRRQRRENTAAFAATLDDKEIDKRMAGLAGVFQILNPHKSHNRTPSRESFLPSNNARSTYREPQLPGLQEHNEYSSPYLVQPPAYQSSPNLTCIDVKEPTLPDALQAGPRRAPFKDRPTIADTVNAFDGGKRPFTNRIPSWEDSRDDGTDINEWLKDDDNGSIPLNDRNPFKIV</sequence>
<protein>
    <submittedName>
        <fullName evidence="1">Uncharacterized protein</fullName>
    </submittedName>
</protein>
<evidence type="ECO:0000313" key="2">
    <source>
        <dbReference type="Proteomes" id="UP001230649"/>
    </source>
</evidence>
<gene>
    <name evidence="1" type="ORF">QFC20_000527</name>
</gene>
<reference evidence="1" key="1">
    <citation type="submission" date="2023-04" db="EMBL/GenBank/DDBJ databases">
        <title>Draft Genome sequencing of Naganishia species isolated from polar environments using Oxford Nanopore Technology.</title>
        <authorList>
            <person name="Leo P."/>
            <person name="Venkateswaran K."/>
        </authorList>
    </citation>
    <scope>NUCLEOTIDE SEQUENCE</scope>
    <source>
        <strain evidence="1">MNA-CCFEE 5262</strain>
    </source>
</reference>
<organism evidence="1 2">
    <name type="scientific">Naganishia adeliensis</name>
    <dbReference type="NCBI Taxonomy" id="92952"/>
    <lineage>
        <taxon>Eukaryota</taxon>
        <taxon>Fungi</taxon>
        <taxon>Dikarya</taxon>
        <taxon>Basidiomycota</taxon>
        <taxon>Agaricomycotina</taxon>
        <taxon>Tremellomycetes</taxon>
        <taxon>Filobasidiales</taxon>
        <taxon>Filobasidiaceae</taxon>
        <taxon>Naganishia</taxon>
    </lineage>
</organism>
<evidence type="ECO:0000313" key="1">
    <source>
        <dbReference type="EMBL" id="KAJ9116594.1"/>
    </source>
</evidence>